<evidence type="ECO:0000313" key="1">
    <source>
        <dbReference type="EMBL" id="EWS77030.1"/>
    </source>
</evidence>
<evidence type="ECO:0000313" key="2">
    <source>
        <dbReference type="Proteomes" id="UP000020406"/>
    </source>
</evidence>
<organism evidence="1 2">
    <name type="scientific">Xylella taiwanensis</name>
    <dbReference type="NCBI Taxonomy" id="1444770"/>
    <lineage>
        <taxon>Bacteria</taxon>
        <taxon>Pseudomonadati</taxon>
        <taxon>Pseudomonadota</taxon>
        <taxon>Gammaproteobacteria</taxon>
        <taxon>Lysobacterales</taxon>
        <taxon>Lysobacteraceae</taxon>
        <taxon>Xylella</taxon>
    </lineage>
</organism>
<dbReference type="Proteomes" id="UP000020406">
    <property type="component" value="Unassembled WGS sequence"/>
</dbReference>
<dbReference type="PATRIC" id="fig|1444770.3.peg.3067"/>
<dbReference type="AlphaFoldDB" id="Z9JF94"/>
<dbReference type="STRING" id="1444770.AF72_12950"/>
<name>Z9JF94_9GAMM</name>
<comment type="caution">
    <text evidence="1">The sequence shown here is derived from an EMBL/GenBank/DDBJ whole genome shotgun (WGS) entry which is preliminary data.</text>
</comment>
<dbReference type="KEGG" id="xtw:AB672_10875"/>
<sequence length="70" mass="8052">MGAQRVWSLSHQQDDVFKLIDQLSIKASDGATWVNREMWRTQASVAAVKRYATEQRLVSTEKAIKPLFKM</sequence>
<protein>
    <submittedName>
        <fullName evidence="1">Uncharacterized protein</fullName>
    </submittedName>
</protein>
<accession>Z9JF94</accession>
<dbReference type="EMBL" id="JDSQ01000037">
    <property type="protein sequence ID" value="EWS77030.1"/>
    <property type="molecule type" value="Genomic_DNA"/>
</dbReference>
<gene>
    <name evidence="1" type="ORF">AF72_12950</name>
</gene>
<dbReference type="RefSeq" id="WP_038272975.1">
    <property type="nucleotide sequence ID" value="NZ_JAJPPO010000001.1"/>
</dbReference>
<reference evidence="1 2" key="1">
    <citation type="journal article" date="2014" name="Genome Announc.">
        <title>Draft Genome Sequence of Xylella fastidiosa Pear Leaf Scorch Strain in Taiwan.</title>
        <authorList>
            <person name="Su C.C."/>
            <person name="Deng W.L."/>
            <person name="Jan F.J."/>
            <person name="Chang C.J."/>
            <person name="Huang H."/>
            <person name="Chen J."/>
        </authorList>
    </citation>
    <scope>NUCLEOTIDE SEQUENCE [LARGE SCALE GENOMIC DNA]</scope>
    <source>
        <strain evidence="1 2">PLS229</strain>
    </source>
</reference>
<proteinExistence type="predicted"/>